<dbReference type="PROSITE" id="PS50914">
    <property type="entry name" value="BON"/>
    <property type="match status" value="1"/>
</dbReference>
<evidence type="ECO:0000313" key="2">
    <source>
        <dbReference type="EMBL" id="HAT1597033.1"/>
    </source>
</evidence>
<dbReference type="Proteomes" id="UP000861567">
    <property type="component" value="Unassembled WGS sequence"/>
</dbReference>
<evidence type="ECO:0000313" key="5">
    <source>
        <dbReference type="Proteomes" id="UP000863577"/>
    </source>
</evidence>
<accession>A0A128Y4Q3</accession>
<dbReference type="Gene3D" id="3.30.1340.30">
    <property type="match status" value="1"/>
</dbReference>
<dbReference type="OMA" id="RIHVETH"/>
<name>A0A128Y4Q3_LEGPN</name>
<dbReference type="InterPro" id="IPR051686">
    <property type="entry name" value="Lipoprotein_DolP"/>
</dbReference>
<reference evidence="3" key="1">
    <citation type="journal article" date="2018" name="Genome Biol.">
        <title>SKESA: strategic k-mer extension for scrupulous assemblies.</title>
        <authorList>
            <person name="Souvorov A."/>
            <person name="Agarwala R."/>
            <person name="Lipman D.J."/>
        </authorList>
    </citation>
    <scope>NUCLEOTIDE SEQUENCE</scope>
    <source>
        <strain evidence="3">CL18-200174</strain>
        <strain evidence="2">D3612</strain>
    </source>
</reference>
<dbReference type="PROSITE" id="PS51257">
    <property type="entry name" value="PROKAR_LIPOPROTEIN"/>
    <property type="match status" value="1"/>
</dbReference>
<sequence>MLKCLSSVIIVFLILFTAGCQTNTVSNMFIPSNPSGMTLAQSVKDSLMESNDPVINQIHVESNQNVVILSGYVKKIRQSDIAEQIARQVQGVQSVENRIIVRP</sequence>
<feature type="domain" description="BON" evidence="1">
    <location>
        <begin position="35"/>
        <end position="103"/>
    </location>
</feature>
<reference evidence="4" key="3">
    <citation type="submission" date="2022-12" db="EMBL/GenBank/DDBJ databases">
        <title>Comparative genomics of Legionella pneumophila isolates from the West Bank and Germany support molecular epidemiology of Legionnaires disease.</title>
        <authorList>
            <person name="Zayed A.R."/>
            <person name="Bitar D.M."/>
            <person name="Steinert M."/>
            <person name="Lueck C."/>
            <person name="Brettar I."/>
            <person name="Hoefle M.G."/>
            <person name="Bunk B."/>
        </authorList>
    </citation>
    <scope>NUCLEOTIDE SEQUENCE</scope>
    <source>
        <strain evidence="4">H23</strain>
    </source>
</reference>
<dbReference type="PANTHER" id="PTHR34606">
    <property type="entry name" value="BON DOMAIN-CONTAINING PROTEIN"/>
    <property type="match status" value="1"/>
</dbReference>
<evidence type="ECO:0000259" key="1">
    <source>
        <dbReference type="PROSITE" id="PS50914"/>
    </source>
</evidence>
<dbReference type="Pfam" id="PF04972">
    <property type="entry name" value="BON"/>
    <property type="match status" value="1"/>
</dbReference>
<comment type="caution">
    <text evidence="3">The sequence shown here is derived from an EMBL/GenBank/DDBJ whole genome shotgun (WGS) entry which is preliminary data.</text>
</comment>
<evidence type="ECO:0000313" key="4">
    <source>
        <dbReference type="EMBL" id="MCZ4720526.1"/>
    </source>
</evidence>
<protein>
    <submittedName>
        <fullName evidence="3">BON domain-containing protein</fullName>
    </submittedName>
</protein>
<dbReference type="PANTHER" id="PTHR34606:SF15">
    <property type="entry name" value="BON DOMAIN-CONTAINING PROTEIN"/>
    <property type="match status" value="1"/>
</dbReference>
<evidence type="ECO:0000313" key="3">
    <source>
        <dbReference type="EMBL" id="HAU2395958.1"/>
    </source>
</evidence>
<dbReference type="eggNOG" id="COG2823">
    <property type="taxonomic scope" value="Bacteria"/>
</dbReference>
<dbReference type="Proteomes" id="UP000863577">
    <property type="component" value="Unassembled WGS sequence"/>
</dbReference>
<proteinExistence type="predicted"/>
<dbReference type="EMBL" id="DACSEI010000025">
    <property type="protein sequence ID" value="HAT1597033.1"/>
    <property type="molecule type" value="Genomic_DNA"/>
</dbReference>
<dbReference type="EMBL" id="DACWOD010000004">
    <property type="protein sequence ID" value="HAU2395958.1"/>
    <property type="molecule type" value="Genomic_DNA"/>
</dbReference>
<dbReference type="InterPro" id="IPR007055">
    <property type="entry name" value="BON_dom"/>
</dbReference>
<dbReference type="AlphaFoldDB" id="A0A128Y4Q3"/>
<organism evidence="3 5">
    <name type="scientific">Legionella pneumophila</name>
    <dbReference type="NCBI Taxonomy" id="446"/>
    <lineage>
        <taxon>Bacteria</taxon>
        <taxon>Pseudomonadati</taxon>
        <taxon>Pseudomonadota</taxon>
        <taxon>Gammaproteobacteria</taxon>
        <taxon>Legionellales</taxon>
        <taxon>Legionellaceae</taxon>
        <taxon>Legionella</taxon>
    </lineage>
</organism>
<gene>
    <name evidence="2" type="ORF">I8Y58_002270</name>
    <name evidence="3" type="ORF">JBK99_06370</name>
    <name evidence="4" type="ORF">O6C86_15085</name>
</gene>
<dbReference type="RefSeq" id="WP_011216163.1">
    <property type="nucleotide sequence ID" value="NZ_AP024961.1"/>
</dbReference>
<dbReference type="Proteomes" id="UP001071279">
    <property type="component" value="Unassembled WGS sequence"/>
</dbReference>
<reference evidence="3" key="2">
    <citation type="submission" date="2019-09" db="EMBL/GenBank/DDBJ databases">
        <authorList>
            <consortium name="NCBI Pathogen Detection Project"/>
        </authorList>
    </citation>
    <scope>NUCLEOTIDE SEQUENCE</scope>
    <source>
        <strain evidence="3">CL18-200174</strain>
        <strain evidence="2">D3612</strain>
    </source>
</reference>
<dbReference type="EMBL" id="JAPXIC010000095">
    <property type="protein sequence ID" value="MCZ4720526.1"/>
    <property type="molecule type" value="Genomic_DNA"/>
</dbReference>